<dbReference type="PANTHER" id="PTHR33529:SF6">
    <property type="entry name" value="YJGP_YJGQ FAMILY PERMEASE"/>
    <property type="match status" value="1"/>
</dbReference>
<keyword evidence="3 6" id="KW-0812">Transmembrane</keyword>
<dbReference type="GO" id="GO:0043190">
    <property type="term" value="C:ATP-binding cassette (ABC) transporter complex"/>
    <property type="evidence" value="ECO:0007669"/>
    <property type="project" value="TreeGrafter"/>
</dbReference>
<feature type="transmembrane region" description="Helical" evidence="6">
    <location>
        <begin position="321"/>
        <end position="340"/>
    </location>
</feature>
<dbReference type="AlphaFoldDB" id="A0A512M911"/>
<dbReference type="PANTHER" id="PTHR33529">
    <property type="entry name" value="SLR0882 PROTEIN-RELATED"/>
    <property type="match status" value="1"/>
</dbReference>
<evidence type="ECO:0000256" key="2">
    <source>
        <dbReference type="ARBA" id="ARBA00022475"/>
    </source>
</evidence>
<evidence type="ECO:0000256" key="1">
    <source>
        <dbReference type="ARBA" id="ARBA00004651"/>
    </source>
</evidence>
<evidence type="ECO:0000256" key="5">
    <source>
        <dbReference type="ARBA" id="ARBA00023136"/>
    </source>
</evidence>
<evidence type="ECO:0000256" key="6">
    <source>
        <dbReference type="SAM" id="Phobius"/>
    </source>
</evidence>
<feature type="transmembrane region" description="Helical" evidence="6">
    <location>
        <begin position="102"/>
        <end position="122"/>
    </location>
</feature>
<organism evidence="7 8">
    <name type="scientific">Brevifollis gellanilyticus</name>
    <dbReference type="NCBI Taxonomy" id="748831"/>
    <lineage>
        <taxon>Bacteria</taxon>
        <taxon>Pseudomonadati</taxon>
        <taxon>Verrucomicrobiota</taxon>
        <taxon>Verrucomicrobiia</taxon>
        <taxon>Verrucomicrobiales</taxon>
        <taxon>Verrucomicrobiaceae</taxon>
    </lineage>
</organism>
<accession>A0A512M911</accession>
<dbReference type="OrthoDB" id="9780716at2"/>
<name>A0A512M911_9BACT</name>
<feature type="transmembrane region" description="Helical" evidence="6">
    <location>
        <begin position="294"/>
        <end position="314"/>
    </location>
</feature>
<dbReference type="InterPro" id="IPR005495">
    <property type="entry name" value="LptG/LptF_permease"/>
</dbReference>
<sequence length="376" mass="42348">MFLRIFDRYLGKQVLSATLMGVMLLSGVMVLGNVYKKLDELLGDTKLPFAVIAEFIGLIIPFSLIFTIPWAFLTGILLVFGRLSTDNELVSMRMTGWSMPRICLPVFIIAALLSGVCFWVNVDLAPAAKNRMKLLFYEVAVENPEALFQEGRVLDRVPGFRIYTGKRDGRELKNLEIIELEGLQAKRVVRAQRAVLETQEGVLDFTLRLYNAEIESYALAPDKKLQKIDFIKAAETALTFPLSRLKDKSVRVNASMKSTDQLWEELAVKKDVITGKEMEPKHLSQSRTELNKRYSFSLACLTFALVGIPLGVTAQRRETSTGFALSLITATVYIGFIIFGDTMNEKPGSFPHLIMWLPNVLFLGIGGWLFYKLSRK</sequence>
<dbReference type="Pfam" id="PF03739">
    <property type="entry name" value="LptF_LptG"/>
    <property type="match status" value="1"/>
</dbReference>
<feature type="transmembrane region" description="Helical" evidence="6">
    <location>
        <begin position="352"/>
        <end position="371"/>
    </location>
</feature>
<dbReference type="Proteomes" id="UP000321577">
    <property type="component" value="Unassembled WGS sequence"/>
</dbReference>
<gene>
    <name evidence="7" type="primary">lptF</name>
    <name evidence="7" type="ORF">BGE01nite_25100</name>
</gene>
<keyword evidence="5 6" id="KW-0472">Membrane</keyword>
<evidence type="ECO:0000313" key="7">
    <source>
        <dbReference type="EMBL" id="GEP43219.1"/>
    </source>
</evidence>
<proteinExistence type="predicted"/>
<dbReference type="RefSeq" id="WP_146850794.1">
    <property type="nucleotide sequence ID" value="NZ_BKAG01000015.1"/>
</dbReference>
<comment type="subcellular location">
    <subcellularLocation>
        <location evidence="1">Cell membrane</location>
        <topology evidence="1">Multi-pass membrane protein</topology>
    </subcellularLocation>
</comment>
<keyword evidence="4 6" id="KW-1133">Transmembrane helix</keyword>
<dbReference type="EMBL" id="BKAG01000015">
    <property type="protein sequence ID" value="GEP43219.1"/>
    <property type="molecule type" value="Genomic_DNA"/>
</dbReference>
<evidence type="ECO:0000256" key="4">
    <source>
        <dbReference type="ARBA" id="ARBA00022989"/>
    </source>
</evidence>
<dbReference type="GO" id="GO:0015920">
    <property type="term" value="P:lipopolysaccharide transport"/>
    <property type="evidence" value="ECO:0007669"/>
    <property type="project" value="TreeGrafter"/>
</dbReference>
<keyword evidence="8" id="KW-1185">Reference proteome</keyword>
<protein>
    <submittedName>
        <fullName evidence="7">LPS export ABC transporter permease LptF</fullName>
    </submittedName>
</protein>
<reference evidence="7 8" key="1">
    <citation type="submission" date="2019-07" db="EMBL/GenBank/DDBJ databases">
        <title>Whole genome shotgun sequence of Brevifollis gellanilyticus NBRC 108608.</title>
        <authorList>
            <person name="Hosoyama A."/>
            <person name="Uohara A."/>
            <person name="Ohji S."/>
            <person name="Ichikawa N."/>
        </authorList>
    </citation>
    <scope>NUCLEOTIDE SEQUENCE [LARGE SCALE GENOMIC DNA]</scope>
    <source>
        <strain evidence="7 8">NBRC 108608</strain>
    </source>
</reference>
<evidence type="ECO:0000256" key="3">
    <source>
        <dbReference type="ARBA" id="ARBA00022692"/>
    </source>
</evidence>
<evidence type="ECO:0000313" key="8">
    <source>
        <dbReference type="Proteomes" id="UP000321577"/>
    </source>
</evidence>
<feature type="transmembrane region" description="Helical" evidence="6">
    <location>
        <begin position="55"/>
        <end position="81"/>
    </location>
</feature>
<feature type="transmembrane region" description="Helical" evidence="6">
    <location>
        <begin position="14"/>
        <end position="35"/>
    </location>
</feature>
<keyword evidence="2" id="KW-1003">Cell membrane</keyword>
<comment type="caution">
    <text evidence="7">The sequence shown here is derived from an EMBL/GenBank/DDBJ whole genome shotgun (WGS) entry which is preliminary data.</text>
</comment>